<dbReference type="Pfam" id="PF06684">
    <property type="entry name" value="AA_synth"/>
    <property type="match status" value="1"/>
</dbReference>
<accession>A0ABV3PTG7</accession>
<comment type="caution">
    <text evidence="1">The sequence shown here is derived from an EMBL/GenBank/DDBJ whole genome shotgun (WGS) entry which is preliminary data.</text>
</comment>
<keyword evidence="2" id="KW-1185">Reference proteome</keyword>
<sequence>MSLEIRKIVRHAEEVFIEGGKAGPRPILASAVAAIIKNPWEGLEFVEDLRPVVLDVAPKLAGALVPRLLELCPKDRIEAYGKSAIVGLAGEIEHGSALIHTLRFGNVFREAAGGTSYLSFTNTRGPAGAQVSLPMTHKTTVGQRSHFITLNFSVSDAPDRGEILIAIGAADGGRMHPRIGDRFKDMEEMGVTPPKS</sequence>
<evidence type="ECO:0000313" key="2">
    <source>
        <dbReference type="Proteomes" id="UP001555786"/>
    </source>
</evidence>
<organism evidence="1 2">
    <name type="scientific">Labrys neptuniae</name>
    <dbReference type="NCBI Taxonomy" id="376174"/>
    <lineage>
        <taxon>Bacteria</taxon>
        <taxon>Pseudomonadati</taxon>
        <taxon>Pseudomonadota</taxon>
        <taxon>Alphaproteobacteria</taxon>
        <taxon>Hyphomicrobiales</taxon>
        <taxon>Xanthobacteraceae</taxon>
        <taxon>Labrys</taxon>
    </lineage>
</organism>
<dbReference type="InterPro" id="IPR035936">
    <property type="entry name" value="BB2672"/>
</dbReference>
<dbReference type="Proteomes" id="UP001555786">
    <property type="component" value="Unassembled WGS sequence"/>
</dbReference>
<evidence type="ECO:0000313" key="1">
    <source>
        <dbReference type="EMBL" id="MEW9308947.1"/>
    </source>
</evidence>
<name>A0ABV3PTG7_9HYPH</name>
<dbReference type="InterPro" id="IPR009569">
    <property type="entry name" value="AA_synth_put"/>
</dbReference>
<dbReference type="RefSeq" id="WP_367625803.1">
    <property type="nucleotide sequence ID" value="NZ_JBFNQD010000011.1"/>
</dbReference>
<dbReference type="Gene3D" id="3.30.1330.110">
    <property type="entry name" value="BB2672"/>
    <property type="match status" value="1"/>
</dbReference>
<protein>
    <submittedName>
        <fullName evidence="1">Amino acid synthesis family protein</fullName>
    </submittedName>
</protein>
<dbReference type="SUPFAM" id="SSF160519">
    <property type="entry name" value="BB2672-like"/>
    <property type="match status" value="1"/>
</dbReference>
<proteinExistence type="predicted"/>
<gene>
    <name evidence="1" type="ORF">ABXS05_25590</name>
</gene>
<reference evidence="1 2" key="1">
    <citation type="submission" date="2024-07" db="EMBL/GenBank/DDBJ databases">
        <title>Description of Labrys sedimenti sp. nov., isolated from a diclofenac-degrading enrichment culture.</title>
        <authorList>
            <person name="Tancsics A."/>
            <person name="Csepanyi A."/>
        </authorList>
    </citation>
    <scope>NUCLEOTIDE SEQUENCE [LARGE SCALE GENOMIC DNA]</scope>
    <source>
        <strain evidence="1 2">LMG 23578</strain>
    </source>
</reference>
<dbReference type="EMBL" id="JBFNQD010000011">
    <property type="protein sequence ID" value="MEW9308947.1"/>
    <property type="molecule type" value="Genomic_DNA"/>
</dbReference>